<dbReference type="SUPFAM" id="SSF82714">
    <property type="entry name" value="Multidrug efflux transporter AcrB TolC docking domain, DN and DC subdomains"/>
    <property type="match status" value="2"/>
</dbReference>
<dbReference type="GO" id="GO:0042910">
    <property type="term" value="F:xenobiotic transmembrane transporter activity"/>
    <property type="evidence" value="ECO:0007669"/>
    <property type="project" value="TreeGrafter"/>
</dbReference>
<feature type="transmembrane region" description="Helical" evidence="1">
    <location>
        <begin position="12"/>
        <end position="30"/>
    </location>
</feature>
<dbReference type="Gene3D" id="3.30.2090.10">
    <property type="entry name" value="Multidrug efflux transporter AcrB TolC docking domain, DN and DC subdomains"/>
    <property type="match status" value="2"/>
</dbReference>
<evidence type="ECO:0000313" key="2">
    <source>
        <dbReference type="EMBL" id="KUG02345.1"/>
    </source>
</evidence>
<comment type="caution">
    <text evidence="2">The sequence shown here is derived from an EMBL/GenBank/DDBJ whole genome shotgun (WGS) entry which is preliminary data.</text>
</comment>
<sequence length="1046" mass="114197">MKIVNFATRRPVSVIVIVTVILILGFFSFSRTSVDLLPEMNFPMAAVITSYSGAGPEEVESQITKTMEGSLNSLSGITEIQSTSSEGSSVVLIMFDWGTNMDSAMLDIRENISFIESFLPTGAGKPMVVKMDPNMMPIMQIGVSGGENLEQLQDIAEDVIEPRLSRIPEIASVYITGGNVRQVSVEVDPVKLENYKLSLAQVVSVLQAENFNMSGGQYEQGQRKYYVRNLQQFETTADIEDVRILTSTGQALRLADIAVIKDGYEETTQYTRVNGEPAVGIHCMKQTGANTVSASKQVLAELDKIEQELNMGLEINVVMDQAEYIKQSIQNTEKMILEGALLAILVIFLFLRNWRSTFIIFISIPVSIITTFILMYFSNASVNLITMGGLALGVGRIVDDSIVVFENIYRHRQLGETRMLAAQKGASEVGGAVIAATLTIIAVFAPIAYVQGLTAILFRPLAIVICCSIVASLFVSLTIIPLLASRMLTDETMEKLNKLNIGEGRKVTDRFSRWLDGLSDRYSKLLQASLKRRRRVMVIVTLMMVASLALIPLVGAEFMPAMDTGEISINIEMDKGSTISSTEEVSAQVEERLRSIPEMDLIFASIGSSSVMLMGSGSHTDVATMYVKLCPRNERSKDVNEMTDDIRKMMSDIPGAKIEVSVMDSSGGMMSGSSSAITIQVTGDDLQVLKDLSTEIAEVVRNVPGTREVVSSLTDGTPELQIHIDRDRAAAYGLTPMQVSSTINSAMQGTVATQYRVEGEEVDVKVLYASDQVQDIDYLKNLSIYNSMGMSVKLSQIASFTVEQGPISISRLDQVRIANISGSLLNRDLKSVMDDIKTGVDKIQLPAGYEVEYAGQNQQMMDTFGDLALALLLAIILVYAVMAVQYESFFSPFVIMFSVPTAIIGIIIALLLTGRALSVPAFIGMIMLVGVAVSNAIVFVDYLKQQIDKGMDRDEAIVETGRVRLRPILMTAFSTILAMVPLALGMGEGGEYQAPLATVVIGGLLISTLITLVLVPVVYSILDDIGRRRRQKKADRKAVSTELSLD</sequence>
<feature type="transmembrane region" description="Helical" evidence="1">
    <location>
        <begin position="963"/>
        <end position="984"/>
    </location>
</feature>
<reference evidence="2" key="1">
    <citation type="journal article" date="2015" name="Proc. Natl. Acad. Sci. U.S.A.">
        <title>Networks of energetic and metabolic interactions define dynamics in microbial communities.</title>
        <authorList>
            <person name="Embree M."/>
            <person name="Liu J.K."/>
            <person name="Al-Bassam M.M."/>
            <person name="Zengler K."/>
        </authorList>
    </citation>
    <scope>NUCLEOTIDE SEQUENCE</scope>
</reference>
<feature type="transmembrane region" description="Helical" evidence="1">
    <location>
        <begin position="358"/>
        <end position="378"/>
    </location>
</feature>
<feature type="transmembrane region" description="Helical" evidence="1">
    <location>
        <begin position="461"/>
        <end position="484"/>
    </location>
</feature>
<dbReference type="Gene3D" id="3.30.70.1440">
    <property type="entry name" value="Multidrug efflux transporter AcrB pore domain"/>
    <property type="match status" value="1"/>
</dbReference>
<keyword evidence="1" id="KW-0812">Transmembrane</keyword>
<feature type="transmembrane region" description="Helical" evidence="1">
    <location>
        <begin position="996"/>
        <end position="1022"/>
    </location>
</feature>
<organism evidence="2">
    <name type="scientific">hydrocarbon metagenome</name>
    <dbReference type="NCBI Taxonomy" id="938273"/>
    <lineage>
        <taxon>unclassified sequences</taxon>
        <taxon>metagenomes</taxon>
        <taxon>ecological metagenomes</taxon>
    </lineage>
</organism>
<proteinExistence type="predicted"/>
<feature type="transmembrane region" description="Helical" evidence="1">
    <location>
        <begin position="429"/>
        <end position="449"/>
    </location>
</feature>
<name>A0A0W8E1I8_9ZZZZ</name>
<feature type="transmembrane region" description="Helical" evidence="1">
    <location>
        <begin position="335"/>
        <end position="351"/>
    </location>
</feature>
<keyword evidence="1" id="KW-0472">Membrane</keyword>
<keyword evidence="1" id="KW-1133">Transmembrane helix</keyword>
<accession>A0A0W8E1I8</accession>
<dbReference type="EMBL" id="LNQE01001924">
    <property type="protein sequence ID" value="KUG02345.1"/>
    <property type="molecule type" value="Genomic_DNA"/>
</dbReference>
<dbReference type="InterPro" id="IPR027463">
    <property type="entry name" value="AcrB_DN_DC_subdom"/>
</dbReference>
<dbReference type="SUPFAM" id="SSF82693">
    <property type="entry name" value="Multidrug efflux transporter AcrB pore domain, PN1, PN2, PC1 and PC2 subdomains"/>
    <property type="match status" value="3"/>
</dbReference>
<dbReference type="Gene3D" id="3.30.70.1430">
    <property type="entry name" value="Multidrug efflux transporter AcrB pore domain"/>
    <property type="match status" value="2"/>
</dbReference>
<dbReference type="AlphaFoldDB" id="A0A0W8E1I8"/>
<feature type="transmembrane region" description="Helical" evidence="1">
    <location>
        <begin position="867"/>
        <end position="886"/>
    </location>
</feature>
<feature type="transmembrane region" description="Helical" evidence="1">
    <location>
        <begin position="893"/>
        <end position="913"/>
    </location>
</feature>
<gene>
    <name evidence="2" type="ORF">ASZ90_020298</name>
</gene>
<dbReference type="SUPFAM" id="SSF82866">
    <property type="entry name" value="Multidrug efflux transporter AcrB transmembrane domain"/>
    <property type="match status" value="2"/>
</dbReference>
<feature type="transmembrane region" description="Helical" evidence="1">
    <location>
        <begin position="919"/>
        <end position="943"/>
    </location>
</feature>
<dbReference type="PANTHER" id="PTHR32063">
    <property type="match status" value="1"/>
</dbReference>
<dbReference type="PRINTS" id="PR00702">
    <property type="entry name" value="ACRIFLAVINRP"/>
</dbReference>
<dbReference type="GO" id="GO:0005886">
    <property type="term" value="C:plasma membrane"/>
    <property type="evidence" value="ECO:0007669"/>
    <property type="project" value="TreeGrafter"/>
</dbReference>
<dbReference type="PANTHER" id="PTHR32063:SF0">
    <property type="entry name" value="SWARMING MOTILITY PROTEIN SWRC"/>
    <property type="match status" value="1"/>
</dbReference>
<dbReference type="Gene3D" id="1.20.1640.10">
    <property type="entry name" value="Multidrug efflux transporter AcrB transmembrane domain"/>
    <property type="match status" value="2"/>
</dbReference>
<feature type="transmembrane region" description="Helical" evidence="1">
    <location>
        <begin position="384"/>
        <end position="409"/>
    </location>
</feature>
<protein>
    <submittedName>
        <fullName evidence="2">Rnd multidrug efflux transporter</fullName>
    </submittedName>
</protein>
<evidence type="ECO:0000256" key="1">
    <source>
        <dbReference type="SAM" id="Phobius"/>
    </source>
</evidence>
<feature type="transmembrane region" description="Helical" evidence="1">
    <location>
        <begin position="536"/>
        <end position="555"/>
    </location>
</feature>
<dbReference type="Gene3D" id="3.30.70.1320">
    <property type="entry name" value="Multidrug efflux transporter AcrB pore domain like"/>
    <property type="match status" value="1"/>
</dbReference>
<dbReference type="InterPro" id="IPR001036">
    <property type="entry name" value="Acrflvin-R"/>
</dbReference>
<dbReference type="Pfam" id="PF00873">
    <property type="entry name" value="ACR_tran"/>
    <property type="match status" value="1"/>
</dbReference>